<proteinExistence type="predicted"/>
<gene>
    <name evidence="1" type="ORF">BN3087_150008</name>
</gene>
<protein>
    <submittedName>
        <fullName evidence="1">Uncharacterized protein</fullName>
    </submittedName>
</protein>
<reference evidence="1" key="1">
    <citation type="submission" date="2015-11" db="EMBL/GenBank/DDBJ databases">
        <authorList>
            <person name="Zhang Y."/>
            <person name="Guo Z."/>
        </authorList>
    </citation>
    <scope>NUCLEOTIDE SEQUENCE</scope>
    <source>
        <strain evidence="1">BN30871</strain>
    </source>
</reference>
<sequence>MSTNKYHPKLLKIFSSDELDLLAQDACYSLDKDGQINVLIVNTDKIMVEIFIDCEAKDEDHALITLLDNCGYDYPNKLTKDEFWKVFQSSNIVKFHHIEVNL</sequence>
<dbReference type="EMBL" id="FAXN01000013">
    <property type="protein sequence ID" value="CUV64991.1"/>
    <property type="molecule type" value="Genomic_DNA"/>
</dbReference>
<accession>A0A0S4XL03</accession>
<evidence type="ECO:0000313" key="1">
    <source>
        <dbReference type="EMBL" id="CUV64991.1"/>
    </source>
</evidence>
<name>A0A0S4XL03_9BACT</name>
<dbReference type="AlphaFoldDB" id="A0A0S4XL03"/>
<organism evidence="1">
    <name type="scientific">Sulfurovum sp. enrichment culture clone C5</name>
    <dbReference type="NCBI Taxonomy" id="497650"/>
    <lineage>
        <taxon>Bacteria</taxon>
        <taxon>Pseudomonadati</taxon>
        <taxon>Campylobacterota</taxon>
        <taxon>Epsilonproteobacteria</taxon>
        <taxon>Campylobacterales</taxon>
        <taxon>Sulfurovaceae</taxon>
        <taxon>Sulfurovum</taxon>
        <taxon>environmental samples</taxon>
    </lineage>
</organism>